<dbReference type="PANTHER" id="PTHR13318">
    <property type="entry name" value="PARTNER OF PAIRED, ISOFORM B-RELATED"/>
    <property type="match status" value="1"/>
</dbReference>
<proteinExistence type="predicted"/>
<dbReference type="SUPFAM" id="SSF52047">
    <property type="entry name" value="RNI-like"/>
    <property type="match status" value="2"/>
</dbReference>
<dbReference type="GO" id="GO:0031146">
    <property type="term" value="P:SCF-dependent proteasomal ubiquitin-dependent protein catabolic process"/>
    <property type="evidence" value="ECO:0007669"/>
    <property type="project" value="TreeGrafter"/>
</dbReference>
<dbReference type="AlphaFoldDB" id="A0A482X8R3"/>
<dbReference type="EMBL" id="QKKF02015641">
    <property type="protein sequence ID" value="RZF42052.1"/>
    <property type="molecule type" value="Genomic_DNA"/>
</dbReference>
<evidence type="ECO:0000313" key="1">
    <source>
        <dbReference type="EMBL" id="RZF42052.1"/>
    </source>
</evidence>
<evidence type="ECO:0000313" key="2">
    <source>
        <dbReference type="Proteomes" id="UP000291343"/>
    </source>
</evidence>
<dbReference type="SMART" id="SM00367">
    <property type="entry name" value="LRR_CC"/>
    <property type="match status" value="4"/>
</dbReference>
<keyword evidence="2" id="KW-1185">Reference proteome</keyword>
<dbReference type="InterPro" id="IPR032675">
    <property type="entry name" value="LRR_dom_sf"/>
</dbReference>
<organism evidence="1 2">
    <name type="scientific">Laodelphax striatellus</name>
    <name type="common">Small brown planthopper</name>
    <name type="synonym">Delphax striatella</name>
    <dbReference type="NCBI Taxonomy" id="195883"/>
    <lineage>
        <taxon>Eukaryota</taxon>
        <taxon>Metazoa</taxon>
        <taxon>Ecdysozoa</taxon>
        <taxon>Arthropoda</taxon>
        <taxon>Hexapoda</taxon>
        <taxon>Insecta</taxon>
        <taxon>Pterygota</taxon>
        <taxon>Neoptera</taxon>
        <taxon>Paraneoptera</taxon>
        <taxon>Hemiptera</taxon>
        <taxon>Auchenorrhyncha</taxon>
        <taxon>Fulgoroidea</taxon>
        <taxon>Delphacidae</taxon>
        <taxon>Criomorphinae</taxon>
        <taxon>Laodelphax</taxon>
    </lineage>
</organism>
<dbReference type="Gene3D" id="3.80.10.10">
    <property type="entry name" value="Ribonuclease Inhibitor"/>
    <property type="match status" value="2"/>
</dbReference>
<accession>A0A482X8R3</accession>
<sequence length="509" mass="57224">MPRRHHPPSLKRASLLSISEHFDLICYGDDDNDVIRDIIESDDYLKIEGPFSNLPGLVLAEMLEVVGEKKVLHRKHLHMLLHSQLERLSLAFGVGDVISGFTFIKSRCKNLRHLNLSYLRHLNPGVLIDLLPNLKKLVSLNLRMTLAVDEVLGVIGRNCTELLDLNISGTPVTDRGLVQLSVSESGDPQCQKLSRIVITETWISSAGAAILLRFLPNLCEFDYDNIFEALDIVNHWTIELEQRLLSRGGVRMSSRPIPIPNKMRLKTLISITDIIRTDSLQAAVRQCPDATSVSITNAWIKNEDLYKLMVLDRLTNLSLTNCDGLTLDFDVGVLPLLTVCGHQLHSLILTNFTNINIPDIGKACPVIHNIAFSNVATYELGPVCPDHFNNLEAMELWADTDADLNPNLIKQMIEFSPNMKNLLLKGCGVLTDKLLFEIMQENKLGKLSHLTLDHCHNVSFSALEYIVNMDNDLSMLRIWSCESITKSVSCQITSLIEKGNMDIYFDFYT</sequence>
<gene>
    <name evidence="1" type="ORF">LSTR_LSTR006645</name>
</gene>
<name>A0A482X8R3_LAOST</name>
<reference evidence="1 2" key="1">
    <citation type="journal article" date="2017" name="Gigascience">
        <title>Genome sequence of the small brown planthopper, Laodelphax striatellus.</title>
        <authorList>
            <person name="Zhu J."/>
            <person name="Jiang F."/>
            <person name="Wang X."/>
            <person name="Yang P."/>
            <person name="Bao Y."/>
            <person name="Zhao W."/>
            <person name="Wang W."/>
            <person name="Lu H."/>
            <person name="Wang Q."/>
            <person name="Cui N."/>
            <person name="Li J."/>
            <person name="Chen X."/>
            <person name="Luo L."/>
            <person name="Yu J."/>
            <person name="Kang L."/>
            <person name="Cui F."/>
        </authorList>
    </citation>
    <scope>NUCLEOTIDE SEQUENCE [LARGE SCALE GENOMIC DNA]</scope>
    <source>
        <strain evidence="1">Lst14</strain>
    </source>
</reference>
<evidence type="ECO:0008006" key="3">
    <source>
        <dbReference type="Google" id="ProtNLM"/>
    </source>
</evidence>
<comment type="caution">
    <text evidence="1">The sequence shown here is derived from an EMBL/GenBank/DDBJ whole genome shotgun (WGS) entry which is preliminary data.</text>
</comment>
<dbReference type="InParanoid" id="A0A482X8R3"/>
<dbReference type="PANTHER" id="PTHR13318:SF247">
    <property type="entry name" value="GH16156P"/>
    <property type="match status" value="1"/>
</dbReference>
<dbReference type="SMR" id="A0A482X8R3"/>
<dbReference type="Proteomes" id="UP000291343">
    <property type="component" value="Unassembled WGS sequence"/>
</dbReference>
<dbReference type="InterPro" id="IPR006553">
    <property type="entry name" value="Leu-rich_rpt_Cys-con_subtyp"/>
</dbReference>
<protein>
    <recommendedName>
        <fullName evidence="3">F-box domain-containing protein</fullName>
    </recommendedName>
</protein>
<dbReference type="STRING" id="195883.A0A482X8R3"/>
<dbReference type="GO" id="GO:0019005">
    <property type="term" value="C:SCF ubiquitin ligase complex"/>
    <property type="evidence" value="ECO:0007669"/>
    <property type="project" value="TreeGrafter"/>
</dbReference>
<dbReference type="OrthoDB" id="16120at2759"/>